<reference evidence="3 4" key="1">
    <citation type="submission" date="2018-07" db="EMBL/GenBank/DDBJ databases">
        <title>Pedobacter sp. nov., isolated from soil.</title>
        <authorList>
            <person name="Zhou L.Y."/>
            <person name="Du Z.J."/>
        </authorList>
    </citation>
    <scope>NUCLEOTIDE SEQUENCE [LARGE SCALE GENOMIC DNA]</scope>
    <source>
        <strain evidence="3 4">JDX94</strain>
    </source>
</reference>
<keyword evidence="3" id="KW-0012">Acyltransferase</keyword>
<dbReference type="RefSeq" id="WP_115402922.1">
    <property type="nucleotide sequence ID" value="NZ_QPKV01000004.1"/>
</dbReference>
<dbReference type="EMBL" id="QPKV01000004">
    <property type="protein sequence ID" value="RDC56191.1"/>
    <property type="molecule type" value="Genomic_DNA"/>
</dbReference>
<evidence type="ECO:0000259" key="2">
    <source>
        <dbReference type="Pfam" id="PF01757"/>
    </source>
</evidence>
<keyword evidence="4" id="KW-1185">Reference proteome</keyword>
<keyword evidence="3" id="KW-0808">Transferase</keyword>
<comment type="caution">
    <text evidence="3">The sequence shown here is derived from an EMBL/GenBank/DDBJ whole genome shotgun (WGS) entry which is preliminary data.</text>
</comment>
<dbReference type="GO" id="GO:0016747">
    <property type="term" value="F:acyltransferase activity, transferring groups other than amino-acyl groups"/>
    <property type="evidence" value="ECO:0007669"/>
    <property type="project" value="InterPro"/>
</dbReference>
<protein>
    <submittedName>
        <fullName evidence="3">Acyltransferase</fullName>
    </submittedName>
</protein>
<evidence type="ECO:0000313" key="3">
    <source>
        <dbReference type="EMBL" id="RDC56191.1"/>
    </source>
</evidence>
<dbReference type="OrthoDB" id="290051at2"/>
<name>A0A369PU58_9SPHI</name>
<feature type="transmembrane region" description="Helical" evidence="1">
    <location>
        <begin position="52"/>
        <end position="70"/>
    </location>
</feature>
<feature type="domain" description="Acyltransferase 3" evidence="2">
    <location>
        <begin position="32"/>
        <end position="140"/>
    </location>
</feature>
<dbReference type="Proteomes" id="UP000253961">
    <property type="component" value="Unassembled WGS sequence"/>
</dbReference>
<keyword evidence="1" id="KW-1133">Transmembrane helix</keyword>
<keyword evidence="1" id="KW-0812">Transmembrane</keyword>
<proteinExistence type="predicted"/>
<feature type="transmembrane region" description="Helical" evidence="1">
    <location>
        <begin position="82"/>
        <end position="102"/>
    </location>
</feature>
<accession>A0A369PU58</accession>
<keyword evidence="1" id="KW-0472">Membrane</keyword>
<dbReference type="InterPro" id="IPR002656">
    <property type="entry name" value="Acyl_transf_3_dom"/>
</dbReference>
<feature type="transmembrane region" description="Helical" evidence="1">
    <location>
        <begin position="122"/>
        <end position="144"/>
    </location>
</feature>
<evidence type="ECO:0000313" key="4">
    <source>
        <dbReference type="Proteomes" id="UP000253961"/>
    </source>
</evidence>
<dbReference type="Pfam" id="PF01757">
    <property type="entry name" value="Acyl_transf_3"/>
    <property type="match status" value="1"/>
</dbReference>
<organism evidence="3 4">
    <name type="scientific">Pedobacter chinensis</name>
    <dbReference type="NCBI Taxonomy" id="2282421"/>
    <lineage>
        <taxon>Bacteria</taxon>
        <taxon>Pseudomonadati</taxon>
        <taxon>Bacteroidota</taxon>
        <taxon>Sphingobacteriia</taxon>
        <taxon>Sphingobacteriales</taxon>
        <taxon>Sphingobacteriaceae</taxon>
        <taxon>Pedobacter</taxon>
    </lineage>
</organism>
<dbReference type="AlphaFoldDB" id="A0A369PU58"/>
<sequence length="169" mass="19741">MFRFSEIPNRLSRITTAGKLIEEIDGLHFMAIIPVLAAVLVMVYGYRWDFELPSRLLFATSLFVFLYTAFKSILFNRLIRNRWITSIGGMCYTIYLIHLPISEFLIKITKNITIPGGYETNLFLQLLIFIPITLVISGIFFLLIEKPCMDKYWPRKLAQRLKRTNPNNL</sequence>
<evidence type="ECO:0000256" key="1">
    <source>
        <dbReference type="SAM" id="Phobius"/>
    </source>
</evidence>
<feature type="transmembrane region" description="Helical" evidence="1">
    <location>
        <begin position="27"/>
        <end position="46"/>
    </location>
</feature>
<gene>
    <name evidence="3" type="ORF">DU508_11295</name>
</gene>